<dbReference type="InterPro" id="IPR021269">
    <property type="entry name" value="DUF2848"/>
</dbReference>
<comment type="caution">
    <text evidence="1">The sequence shown here is derived from an EMBL/GenBank/DDBJ whole genome shotgun (WGS) entry which is preliminary data.</text>
</comment>
<accession>F3KRT9</accession>
<dbReference type="RefSeq" id="WP_006297143.1">
    <property type="nucleotide sequence ID" value="NZ_AEGR01000045.1"/>
</dbReference>
<keyword evidence="2" id="KW-1185">Reference proteome</keyword>
<dbReference type="InterPro" id="IPR036663">
    <property type="entry name" value="Fumarylacetoacetase_C_sf"/>
</dbReference>
<gene>
    <name evidence="1" type="ORF">HGR_05686</name>
</gene>
<dbReference type="AlphaFoldDB" id="F3KRT9"/>
<proteinExistence type="predicted"/>
<name>F3KRT9_9BURK</name>
<dbReference type="eggNOG" id="COG0179">
    <property type="taxonomic scope" value="Bacteria"/>
</dbReference>
<dbReference type="EMBL" id="AEGR01000045">
    <property type="protein sequence ID" value="EGI77540.1"/>
    <property type="molecule type" value="Genomic_DNA"/>
</dbReference>
<dbReference type="STRING" id="887062.HGR_05686"/>
<protein>
    <recommendedName>
        <fullName evidence="3">DUF2848 domain-containing protein</fullName>
    </recommendedName>
</protein>
<organism evidence="1 2">
    <name type="scientific">Hylemonella gracilis ATCC 19624</name>
    <dbReference type="NCBI Taxonomy" id="887062"/>
    <lineage>
        <taxon>Bacteria</taxon>
        <taxon>Pseudomonadati</taxon>
        <taxon>Pseudomonadota</taxon>
        <taxon>Betaproteobacteria</taxon>
        <taxon>Burkholderiales</taxon>
        <taxon>Comamonadaceae</taxon>
        <taxon>Hylemonella</taxon>
    </lineage>
</organism>
<dbReference type="Pfam" id="PF11010">
    <property type="entry name" value="DUF2848"/>
    <property type="match status" value="1"/>
</dbReference>
<evidence type="ECO:0008006" key="3">
    <source>
        <dbReference type="Google" id="ProtNLM"/>
    </source>
</evidence>
<dbReference type="GO" id="GO:0003824">
    <property type="term" value="F:catalytic activity"/>
    <property type="evidence" value="ECO:0007669"/>
    <property type="project" value="InterPro"/>
</dbReference>
<sequence>MKTGFQVETSAGLRVLDVDFHTLIVAGWAGRDRAAVEHHIEELEALGVPRPSRVPLYYRVASNQLTQADQVQVVGPHTSGEAEAFVFTHGGELYVSVASDHTDRKLEAHSVALSKQVCVKPVARAAWLYSEVADYWDELVLRSYIVENGQTVLYQEGPVASLRTPIELIAACESGTLPEGTGMTCGTMAAIGGIRPAAVFTMELHDPRRDRSLKHRYQVDVLPEVS</sequence>
<evidence type="ECO:0000313" key="1">
    <source>
        <dbReference type="EMBL" id="EGI77540.1"/>
    </source>
</evidence>
<dbReference type="SUPFAM" id="SSF56529">
    <property type="entry name" value="FAH"/>
    <property type="match status" value="1"/>
</dbReference>
<reference evidence="1 2" key="1">
    <citation type="journal article" date="2011" name="EMBO J.">
        <title>Structural diversity of bacterial flagellar motors.</title>
        <authorList>
            <person name="Chen S."/>
            <person name="Beeby M."/>
            <person name="Murphy G.E."/>
            <person name="Leadbetter J.R."/>
            <person name="Hendrixson D.R."/>
            <person name="Briegel A."/>
            <person name="Li Z."/>
            <person name="Shi J."/>
            <person name="Tocheva E.I."/>
            <person name="Muller A."/>
            <person name="Dobro M.J."/>
            <person name="Jensen G.J."/>
        </authorList>
    </citation>
    <scope>NUCLEOTIDE SEQUENCE [LARGE SCALE GENOMIC DNA]</scope>
    <source>
        <strain evidence="1 2">ATCC 19624</strain>
    </source>
</reference>
<dbReference type="Proteomes" id="UP000016368">
    <property type="component" value="Unassembled WGS sequence"/>
</dbReference>
<dbReference type="OrthoDB" id="9792678at2"/>
<evidence type="ECO:0000313" key="2">
    <source>
        <dbReference type="Proteomes" id="UP000016368"/>
    </source>
</evidence>